<evidence type="ECO:0000313" key="2">
    <source>
        <dbReference type="EMBL" id="MDR9898066.1"/>
    </source>
</evidence>
<organism evidence="2 3">
    <name type="scientific">Aetokthonos hydrillicola Thurmond2011</name>
    <dbReference type="NCBI Taxonomy" id="2712845"/>
    <lineage>
        <taxon>Bacteria</taxon>
        <taxon>Bacillati</taxon>
        <taxon>Cyanobacteriota</taxon>
        <taxon>Cyanophyceae</taxon>
        <taxon>Nostocales</taxon>
        <taxon>Hapalosiphonaceae</taxon>
        <taxon>Aetokthonos</taxon>
    </lineage>
</organism>
<comment type="caution">
    <text evidence="2">The sequence shown here is derived from an EMBL/GenBank/DDBJ whole genome shotgun (WGS) entry which is preliminary data.</text>
</comment>
<proteinExistence type="predicted"/>
<reference evidence="3" key="1">
    <citation type="journal article" date="2021" name="Science">
        <title>Hunting the eagle killer: A cyanobacterial neurotoxin causes vacuolar myelinopathy.</title>
        <authorList>
            <person name="Breinlinger S."/>
            <person name="Phillips T.J."/>
            <person name="Haram B.N."/>
            <person name="Mares J."/>
            <person name="Martinez Yerena J.A."/>
            <person name="Hrouzek P."/>
            <person name="Sobotka R."/>
            <person name="Henderson W.M."/>
            <person name="Schmieder P."/>
            <person name="Williams S.M."/>
            <person name="Lauderdale J.D."/>
            <person name="Wilde H.D."/>
            <person name="Gerrin W."/>
            <person name="Kust A."/>
            <person name="Washington J.W."/>
            <person name="Wagner C."/>
            <person name="Geier B."/>
            <person name="Liebeke M."/>
            <person name="Enke H."/>
            <person name="Niedermeyer T.H.J."/>
            <person name="Wilde S.B."/>
        </authorList>
    </citation>
    <scope>NUCLEOTIDE SEQUENCE [LARGE SCALE GENOMIC DNA]</scope>
    <source>
        <strain evidence="3">Thurmond2011</strain>
    </source>
</reference>
<name>A0AAP5IAX5_9CYAN</name>
<feature type="region of interest" description="Disordered" evidence="1">
    <location>
        <begin position="1"/>
        <end position="22"/>
    </location>
</feature>
<evidence type="ECO:0000256" key="1">
    <source>
        <dbReference type="SAM" id="MobiDB-lite"/>
    </source>
</evidence>
<protein>
    <submittedName>
        <fullName evidence="2">Uncharacterized protein</fullName>
    </submittedName>
</protein>
<feature type="compositionally biased region" description="Polar residues" evidence="1">
    <location>
        <begin position="1"/>
        <end position="16"/>
    </location>
</feature>
<accession>A0AAP5IAX5</accession>
<dbReference type="Proteomes" id="UP000667802">
    <property type="component" value="Unassembled WGS sequence"/>
</dbReference>
<gene>
    <name evidence="2" type="ORF">G7B40_026405</name>
</gene>
<keyword evidence="3" id="KW-1185">Reference proteome</keyword>
<dbReference type="AlphaFoldDB" id="A0AAP5IAX5"/>
<evidence type="ECO:0000313" key="3">
    <source>
        <dbReference type="Proteomes" id="UP000667802"/>
    </source>
</evidence>
<dbReference type="EMBL" id="JAALHA020000015">
    <property type="protein sequence ID" value="MDR9898066.1"/>
    <property type="molecule type" value="Genomic_DNA"/>
</dbReference>
<sequence>MTSKISSDSLNITSSPDALKGEGGIPHCLEKTLKADCLDPKICVLIPDFDIWLL</sequence>